<protein>
    <submittedName>
        <fullName evidence="1">Uncharacterized protein</fullName>
    </submittedName>
</protein>
<sequence>MCSFLVQSIYLNALYVNTIFIFFKKTLNENLLDFFKQQIKIKHMFQSNQISLMSSYFSFNQTKTLSSADPDNIIFNNSFIHILHIMFFENIDIPYSNEQNKSYILLSFLLLLCNCEISTHQTIRLCPLKICNDFDYLFFFHSKIQPLPIFYFCIIKVFPLLQIKNAISFVLVFKKFQNRLKKNLKIQIIKTLLSISKNE</sequence>
<reference evidence="1 2" key="1">
    <citation type="journal article" date="2013" name="Curr. Biol.">
        <title>The Genome of the Foraminiferan Reticulomyxa filosa.</title>
        <authorList>
            <person name="Glockner G."/>
            <person name="Hulsmann N."/>
            <person name="Schleicher M."/>
            <person name="Noegel A.A."/>
            <person name="Eichinger L."/>
            <person name="Gallinger C."/>
            <person name="Pawlowski J."/>
            <person name="Sierra R."/>
            <person name="Euteneuer U."/>
            <person name="Pillet L."/>
            <person name="Moustafa A."/>
            <person name="Platzer M."/>
            <person name="Groth M."/>
            <person name="Szafranski K."/>
            <person name="Schliwa M."/>
        </authorList>
    </citation>
    <scope>NUCLEOTIDE SEQUENCE [LARGE SCALE GENOMIC DNA]</scope>
</reference>
<proteinExistence type="predicted"/>
<dbReference type="EMBL" id="ASPP01025676">
    <property type="protein sequence ID" value="ETO07826.1"/>
    <property type="molecule type" value="Genomic_DNA"/>
</dbReference>
<evidence type="ECO:0000313" key="1">
    <source>
        <dbReference type="EMBL" id="ETO07826.1"/>
    </source>
</evidence>
<accession>X6M2L6</accession>
<organism evidence="1 2">
    <name type="scientific">Reticulomyxa filosa</name>
    <dbReference type="NCBI Taxonomy" id="46433"/>
    <lineage>
        <taxon>Eukaryota</taxon>
        <taxon>Sar</taxon>
        <taxon>Rhizaria</taxon>
        <taxon>Retaria</taxon>
        <taxon>Foraminifera</taxon>
        <taxon>Monothalamids</taxon>
        <taxon>Reticulomyxidae</taxon>
        <taxon>Reticulomyxa</taxon>
    </lineage>
</organism>
<keyword evidence="2" id="KW-1185">Reference proteome</keyword>
<evidence type="ECO:0000313" key="2">
    <source>
        <dbReference type="Proteomes" id="UP000023152"/>
    </source>
</evidence>
<dbReference type="AlphaFoldDB" id="X6M2L6"/>
<comment type="caution">
    <text evidence="1">The sequence shown here is derived from an EMBL/GenBank/DDBJ whole genome shotgun (WGS) entry which is preliminary data.</text>
</comment>
<name>X6M2L6_RETFI</name>
<dbReference type="Proteomes" id="UP000023152">
    <property type="component" value="Unassembled WGS sequence"/>
</dbReference>
<gene>
    <name evidence="1" type="ORF">RFI_29562</name>
</gene>